<dbReference type="PANTHER" id="PTHR16155:SF19">
    <property type="entry name" value="DED DOMAIN-CONTAINING PROTEIN"/>
    <property type="match status" value="1"/>
</dbReference>
<dbReference type="PANTHER" id="PTHR16155">
    <property type="entry name" value="DED DOMAIN-CONTAINING PROTEIN"/>
    <property type="match status" value="1"/>
</dbReference>
<evidence type="ECO:0000313" key="3">
    <source>
        <dbReference type="Proteomes" id="UP001163046"/>
    </source>
</evidence>
<feature type="compositionally biased region" description="Basic residues" evidence="1">
    <location>
        <begin position="55"/>
        <end position="65"/>
    </location>
</feature>
<feature type="compositionally biased region" description="Basic and acidic residues" evidence="1">
    <location>
        <begin position="141"/>
        <end position="152"/>
    </location>
</feature>
<gene>
    <name evidence="2" type="ORF">OS493_016045</name>
</gene>
<feature type="compositionally biased region" description="Polar residues" evidence="1">
    <location>
        <begin position="1253"/>
        <end position="1266"/>
    </location>
</feature>
<feature type="compositionally biased region" description="Basic and acidic residues" evidence="1">
    <location>
        <begin position="622"/>
        <end position="634"/>
    </location>
</feature>
<feature type="compositionally biased region" description="Basic and acidic residues" evidence="1">
    <location>
        <begin position="417"/>
        <end position="434"/>
    </location>
</feature>
<feature type="region of interest" description="Disordered" evidence="1">
    <location>
        <begin position="1239"/>
        <end position="1266"/>
    </location>
</feature>
<proteinExistence type="predicted"/>
<feature type="compositionally biased region" description="Acidic residues" evidence="1">
    <location>
        <begin position="664"/>
        <end position="677"/>
    </location>
</feature>
<feature type="compositionally biased region" description="Basic and acidic residues" evidence="1">
    <location>
        <begin position="323"/>
        <end position="337"/>
    </location>
</feature>
<feature type="region of interest" description="Disordered" evidence="1">
    <location>
        <begin position="268"/>
        <end position="709"/>
    </location>
</feature>
<dbReference type="GO" id="GO:0005737">
    <property type="term" value="C:cytoplasm"/>
    <property type="evidence" value="ECO:0007669"/>
    <property type="project" value="TreeGrafter"/>
</dbReference>
<feature type="compositionally biased region" description="Basic and acidic residues" evidence="1">
    <location>
        <begin position="579"/>
        <end position="596"/>
    </location>
</feature>
<organism evidence="2 3">
    <name type="scientific">Desmophyllum pertusum</name>
    <dbReference type="NCBI Taxonomy" id="174260"/>
    <lineage>
        <taxon>Eukaryota</taxon>
        <taxon>Metazoa</taxon>
        <taxon>Cnidaria</taxon>
        <taxon>Anthozoa</taxon>
        <taxon>Hexacorallia</taxon>
        <taxon>Scleractinia</taxon>
        <taxon>Caryophylliina</taxon>
        <taxon>Caryophylliidae</taxon>
        <taxon>Desmophyllum</taxon>
    </lineage>
</organism>
<feature type="compositionally biased region" description="Basic and acidic residues" evidence="1">
    <location>
        <begin position="271"/>
        <end position="299"/>
    </location>
</feature>
<feature type="compositionally biased region" description="Basic and acidic residues" evidence="1">
    <location>
        <begin position="95"/>
        <end position="108"/>
    </location>
</feature>
<feature type="compositionally biased region" description="Basic and acidic residues" evidence="1">
    <location>
        <begin position="378"/>
        <end position="391"/>
    </location>
</feature>
<evidence type="ECO:0000313" key="2">
    <source>
        <dbReference type="EMBL" id="KAJ7391758.1"/>
    </source>
</evidence>
<feature type="compositionally biased region" description="Basic and acidic residues" evidence="1">
    <location>
        <begin position="541"/>
        <end position="554"/>
    </location>
</feature>
<feature type="compositionally biased region" description="Basic and acidic residues" evidence="1">
    <location>
        <begin position="40"/>
        <end position="54"/>
    </location>
</feature>
<protein>
    <submittedName>
        <fullName evidence="2">Uncharacterized protein</fullName>
    </submittedName>
</protein>
<feature type="compositionally biased region" description="Basic residues" evidence="1">
    <location>
        <begin position="338"/>
        <end position="348"/>
    </location>
</feature>
<feature type="compositionally biased region" description="Basic and acidic residues" evidence="1">
    <location>
        <begin position="697"/>
        <end position="708"/>
    </location>
</feature>
<dbReference type="Proteomes" id="UP001163046">
    <property type="component" value="Unassembled WGS sequence"/>
</dbReference>
<dbReference type="AlphaFoldDB" id="A0A9X0A1J3"/>
<name>A0A9X0A1J3_9CNID</name>
<evidence type="ECO:0000256" key="1">
    <source>
        <dbReference type="SAM" id="MobiDB-lite"/>
    </source>
</evidence>
<feature type="compositionally biased region" description="Acidic residues" evidence="1">
    <location>
        <begin position="642"/>
        <end position="657"/>
    </location>
</feature>
<feature type="region of interest" description="Disordered" evidence="1">
    <location>
        <begin position="1"/>
        <end position="254"/>
    </location>
</feature>
<feature type="compositionally biased region" description="Low complexity" evidence="1">
    <location>
        <begin position="305"/>
        <end position="321"/>
    </location>
</feature>
<accession>A0A9X0A1J3</accession>
<feature type="compositionally biased region" description="Acidic residues" evidence="1">
    <location>
        <begin position="481"/>
        <end position="496"/>
    </location>
</feature>
<sequence>MEDSREIEADNDGEKQEKGKDDLSQQIASETESTISSPKAGEDDTSVKCIPDTKSKKRKKRKKKKAETANIAPVNEGEASADHEPLTSTVNIDQAKLDSAKDCSEAHDPMTSITASKKKKKKKKKKKTGSMVCEGEMETGDSLKEQPDKQEILDGSPNFEGASNSGNTEEDQEDLAVMKNEKQEIDADTQSQKGGGDAESIEGENENWSEDAPEDTALVGEEVEISPVPVSEEEDSSCTPKAVPEKVNAAQSGSSIYKVVTTGAEDLVIMEDSRKPEAKNTELRPDNDGEKQEKGKDDLSQQLNSITQQITSETESTISSQKAGEDDKSMECISDCKSKKKKKQKKKKAETTNVAPVNEGEVSTDHEPLPSTVNIDQAKLDSAKDCSEAHDPMTSITHASKKKKKKKKKTESMVCEGEMKTGDSLKEQPDKQEILDGTPNFEGASNSGNTEEDQEDVAVMKNEKQEIDADTQSQKGGGDAESIEGENENWSEDAPEDTALVGEEVETSPAPVSEEEDSSCNPKAVPEKVNAAQSGGSIYKAKLDSAKDCSKAHDPMTSITASKKKKKKKKKTESMVCEGEMKTGDSLKEQLDKQEILDSTPMEGASNSGNTEEDQEDLAVMENEKQEIDADTRSQKGGGDAESIEGEDENWSEDPPEDTALVGEEVETPPVSEEEDSSCTPKAVPEKVNTELATTSDEAKESNEDRWYPDILEEEVETDASEDISSDEPDNEGRNILCIFKLVYGVGLRALRKLFLEINPTWSNQPSDAAGFDKGKMKLSKEEEAIFNNGNVKEWDFSLMTTVLLYSKICALEISKKPGYDIALQKLKKCRNKLLGHPSSDGMSDDDFNKTFWPLLSTHFVTLGADPDDIAAIKLQSDEDLHAGGHYKQLFLTEKANAIHYGKKLDSIESKLDTIIANQTPDAPNKTPISPKDLSGRNWDEWLKFCDAVGDFDTQKNQYILVADALPPEILDCFSNLRSVPWKMVLDFDPMSEEKGFYRSFTSEEGQGSLVSMITPAEVKGSTMVSLARQIDPNKIQWLFVNGRSSDTDGNIPTFPDWEATSVKEISRFFGCCCDPDKFDKQKPVVCLILPFCQESVPYLEVTLSRLFENFDDQFNLKTVSFKQEKHLPVLRKVKVRTVDLSPQLVHLGLKEMLSFSSTQQYRMPTSQAKVYAELSEKEYLYLKEHLEILYEGCESLPEISGDPSEEDVKLQNFLNEHRKLFMSGNQISFASLYDNHDANGNREGHSDPCPTPSRQWTDTLNDGGN</sequence>
<feature type="compositionally biased region" description="Polar residues" evidence="1">
    <location>
        <begin position="24"/>
        <end position="37"/>
    </location>
</feature>
<keyword evidence="3" id="KW-1185">Reference proteome</keyword>
<feature type="compositionally biased region" description="Basic residues" evidence="1">
    <location>
        <begin position="116"/>
        <end position="128"/>
    </location>
</feature>
<comment type="caution">
    <text evidence="2">The sequence shown here is derived from an EMBL/GenBank/DDBJ whole genome shotgun (WGS) entry which is preliminary data.</text>
</comment>
<feature type="compositionally biased region" description="Basic residues" evidence="1">
    <location>
        <begin position="399"/>
        <end position="409"/>
    </location>
</feature>
<reference evidence="2" key="1">
    <citation type="submission" date="2023-01" db="EMBL/GenBank/DDBJ databases">
        <title>Genome assembly of the deep-sea coral Lophelia pertusa.</title>
        <authorList>
            <person name="Herrera S."/>
            <person name="Cordes E."/>
        </authorList>
    </citation>
    <scope>NUCLEOTIDE SEQUENCE</scope>
    <source>
        <strain evidence="2">USNM1676648</strain>
        <tissue evidence="2">Polyp</tissue>
    </source>
</reference>
<feature type="compositionally biased region" description="Acidic residues" evidence="1">
    <location>
        <begin position="199"/>
        <end position="214"/>
    </location>
</feature>
<feature type="compositionally biased region" description="Basic and acidic residues" evidence="1">
    <location>
        <begin position="1"/>
        <end position="23"/>
    </location>
</feature>
<dbReference type="EMBL" id="MU825404">
    <property type="protein sequence ID" value="KAJ7391758.1"/>
    <property type="molecule type" value="Genomic_DNA"/>
</dbReference>
<feature type="compositionally biased region" description="Basic residues" evidence="1">
    <location>
        <begin position="562"/>
        <end position="571"/>
    </location>
</feature>